<evidence type="ECO:0000313" key="2">
    <source>
        <dbReference type="Proteomes" id="UP000248168"/>
    </source>
</evidence>
<proteinExistence type="predicted"/>
<dbReference type="OrthoDB" id="9817081at2"/>
<gene>
    <name evidence="1" type="ORF">NITLEN_11033</name>
</gene>
<dbReference type="Proteomes" id="UP000248168">
    <property type="component" value="Unassembled WGS sequence"/>
</dbReference>
<sequence>MHHTRAPYYLFLIWLLFNQTSCLTVTDRVIPGPTLRQESAVTSQGVPGGHLVIHPDHQGWTVSLTEPLLRHVEIVRTERKEEHSYYLNPFAIPAGMFACPSSVWGWFWSAVASIPDPTRQFEQRKALVDFTFTSCLMALSIVRTDQKVKDVETVVEHKLESDSRPFTEGRVTLSWQGTREVSVPYPVTADGRAIVRVSHLATALQQHEVSFTTVPRGRIELVAWHRDQVLRRWPVEVTAEQLEAAVQMGTPVMAPRSRWPRSLVFKIGTESLPAARPDPVSTIQDLLVQQGLTVVASEAQQPLVLRELEQNLTGLVEDDLAIGPGHWRAATVLVLITTGSSDANQSGVSVSCVNVQTRELLARLDVTAGPEGFSGALDVLAIRFQNLLRHLPNHAIPSER</sequence>
<name>A0A330L3T8_9BACT</name>
<accession>A0A330L3T8</accession>
<reference evidence="2" key="1">
    <citation type="submission" date="2018-04" db="EMBL/GenBank/DDBJ databases">
        <authorList>
            <person name="Lucker S."/>
            <person name="Sakoula D."/>
        </authorList>
    </citation>
    <scope>NUCLEOTIDE SEQUENCE [LARGE SCALE GENOMIC DNA]</scope>
</reference>
<keyword evidence="2" id="KW-1185">Reference proteome</keyword>
<dbReference type="AlphaFoldDB" id="A0A330L3T8"/>
<evidence type="ECO:0000313" key="1">
    <source>
        <dbReference type="EMBL" id="SPP63947.1"/>
    </source>
</evidence>
<dbReference type="EMBL" id="OUNR01000001">
    <property type="protein sequence ID" value="SPP63947.1"/>
    <property type="molecule type" value="Genomic_DNA"/>
</dbReference>
<protein>
    <submittedName>
        <fullName evidence="1">Uncharacterized protein</fullName>
    </submittedName>
</protein>
<organism evidence="1 2">
    <name type="scientific">Nitrospira lenta</name>
    <dbReference type="NCBI Taxonomy" id="1436998"/>
    <lineage>
        <taxon>Bacteria</taxon>
        <taxon>Pseudomonadati</taxon>
        <taxon>Nitrospirota</taxon>
        <taxon>Nitrospiria</taxon>
        <taxon>Nitrospirales</taxon>
        <taxon>Nitrospiraceae</taxon>
        <taxon>Nitrospira</taxon>
    </lineage>
</organism>
<dbReference type="InParanoid" id="A0A330L3T8"/>
<dbReference type="RefSeq" id="WP_121988400.1">
    <property type="nucleotide sequence ID" value="NZ_OUNR01000001.1"/>
</dbReference>